<dbReference type="SUPFAM" id="SSF56672">
    <property type="entry name" value="DNA/RNA polymerases"/>
    <property type="match status" value="1"/>
</dbReference>
<feature type="compositionally biased region" description="Polar residues" evidence="1">
    <location>
        <begin position="309"/>
        <end position="330"/>
    </location>
</feature>
<dbReference type="InterPro" id="IPR000477">
    <property type="entry name" value="RT_dom"/>
</dbReference>
<feature type="compositionally biased region" description="Acidic residues" evidence="1">
    <location>
        <begin position="196"/>
        <end position="218"/>
    </location>
</feature>
<keyword evidence="3" id="KW-1185">Reference proteome</keyword>
<feature type="compositionally biased region" description="Basic and acidic residues" evidence="1">
    <location>
        <begin position="642"/>
        <end position="659"/>
    </location>
</feature>
<feature type="region of interest" description="Disordered" evidence="1">
    <location>
        <begin position="437"/>
        <end position="480"/>
    </location>
</feature>
<gene>
    <name evidence="4" type="primary">LOC107466205</name>
</gene>
<feature type="compositionally biased region" description="Low complexity" evidence="1">
    <location>
        <begin position="258"/>
        <end position="274"/>
    </location>
</feature>
<feature type="compositionally biased region" description="Low complexity" evidence="1">
    <location>
        <begin position="555"/>
        <end position="565"/>
    </location>
</feature>
<feature type="compositionally biased region" description="Polar residues" evidence="1">
    <location>
        <begin position="522"/>
        <end position="541"/>
    </location>
</feature>
<evidence type="ECO:0000313" key="4">
    <source>
        <dbReference type="RefSeq" id="XP_052110289.1"/>
    </source>
</evidence>
<dbReference type="InterPro" id="IPR043128">
    <property type="entry name" value="Rev_trsase/Diguanyl_cyclase"/>
</dbReference>
<evidence type="ECO:0000256" key="1">
    <source>
        <dbReference type="SAM" id="MobiDB-lite"/>
    </source>
</evidence>
<dbReference type="PANTHER" id="PTHR31344:SF13">
    <property type="entry name" value="EEIG1_EHBP1 PROTEIN AMINO-TERMINAL DOMAIN PROTEIN"/>
    <property type="match status" value="1"/>
</dbReference>
<reference evidence="4" key="2">
    <citation type="submission" date="2025-08" db="UniProtKB">
        <authorList>
            <consortium name="RefSeq"/>
        </authorList>
    </citation>
    <scope>IDENTIFICATION</scope>
    <source>
        <tissue evidence="4">Whole plant</tissue>
    </source>
</reference>
<dbReference type="Pfam" id="PF00078">
    <property type="entry name" value="RVT_1"/>
    <property type="match status" value="1"/>
</dbReference>
<evidence type="ECO:0000259" key="2">
    <source>
        <dbReference type="PROSITE" id="PS51840"/>
    </source>
</evidence>
<dbReference type="Proteomes" id="UP000515211">
    <property type="component" value="Chromosome 9"/>
</dbReference>
<accession>A0A9C6TGR9</accession>
<dbReference type="RefSeq" id="XP_052110289.1">
    <property type="nucleotide sequence ID" value="XM_052254329.1"/>
</dbReference>
<dbReference type="PROSITE" id="PS51840">
    <property type="entry name" value="C2_NT"/>
    <property type="match status" value="1"/>
</dbReference>
<feature type="compositionally biased region" description="Low complexity" evidence="1">
    <location>
        <begin position="618"/>
        <end position="640"/>
    </location>
</feature>
<proteinExistence type="predicted"/>
<dbReference type="KEGG" id="adu:107466205"/>
<dbReference type="FunFam" id="3.30.70.270:FF:000020">
    <property type="entry name" value="Transposon Tf2-6 polyprotein-like Protein"/>
    <property type="match status" value="1"/>
</dbReference>
<feature type="domain" description="C2 NT-type" evidence="2">
    <location>
        <begin position="7"/>
        <end position="155"/>
    </location>
</feature>
<feature type="compositionally biased region" description="Polar residues" evidence="1">
    <location>
        <begin position="590"/>
        <end position="604"/>
    </location>
</feature>
<protein>
    <submittedName>
        <fullName evidence="4">Uncharacterized protein LOC107466205</fullName>
    </submittedName>
</protein>
<feature type="region of interest" description="Disordered" evidence="1">
    <location>
        <begin position="496"/>
        <end position="669"/>
    </location>
</feature>
<dbReference type="CDD" id="cd01647">
    <property type="entry name" value="RT_LTR"/>
    <property type="match status" value="1"/>
</dbReference>
<dbReference type="Gene3D" id="3.10.10.10">
    <property type="entry name" value="HIV Type 1 Reverse Transcriptase, subunit A, domain 1"/>
    <property type="match status" value="1"/>
</dbReference>
<feature type="compositionally biased region" description="Low complexity" evidence="1">
    <location>
        <begin position="158"/>
        <end position="170"/>
    </location>
</feature>
<dbReference type="Gene3D" id="3.30.70.270">
    <property type="match status" value="2"/>
</dbReference>
<dbReference type="InterPro" id="IPR019448">
    <property type="entry name" value="NT-C2"/>
</dbReference>
<evidence type="ECO:0000313" key="3">
    <source>
        <dbReference type="Proteomes" id="UP000515211"/>
    </source>
</evidence>
<feature type="region of interest" description="Disordered" evidence="1">
    <location>
        <begin position="155"/>
        <end position="330"/>
    </location>
</feature>
<feature type="compositionally biased region" description="Basic and acidic residues" evidence="1">
    <location>
        <begin position="579"/>
        <end position="589"/>
    </location>
</feature>
<feature type="compositionally biased region" description="Polar residues" evidence="1">
    <location>
        <begin position="437"/>
        <end position="457"/>
    </location>
</feature>
<feature type="compositionally biased region" description="Acidic residues" evidence="1">
    <location>
        <begin position="461"/>
        <end position="471"/>
    </location>
</feature>
<reference evidence="3" key="1">
    <citation type="journal article" date="2016" name="Nat. Genet.">
        <title>The genome sequences of Arachis duranensis and Arachis ipaensis, the diploid ancestors of cultivated peanut.</title>
        <authorList>
            <person name="Bertioli D.J."/>
            <person name="Cannon S.B."/>
            <person name="Froenicke L."/>
            <person name="Huang G."/>
            <person name="Farmer A.D."/>
            <person name="Cannon E.K."/>
            <person name="Liu X."/>
            <person name="Gao D."/>
            <person name="Clevenger J."/>
            <person name="Dash S."/>
            <person name="Ren L."/>
            <person name="Moretzsohn M.C."/>
            <person name="Shirasawa K."/>
            <person name="Huang W."/>
            <person name="Vidigal B."/>
            <person name="Abernathy B."/>
            <person name="Chu Y."/>
            <person name="Niederhuth C.E."/>
            <person name="Umale P."/>
            <person name="Araujo A.C."/>
            <person name="Kozik A."/>
            <person name="Kim K.D."/>
            <person name="Burow M.D."/>
            <person name="Varshney R.K."/>
            <person name="Wang X."/>
            <person name="Zhang X."/>
            <person name="Barkley N."/>
            <person name="Guimaraes P.M."/>
            <person name="Isobe S."/>
            <person name="Guo B."/>
            <person name="Liao B."/>
            <person name="Stalker H.T."/>
            <person name="Schmitz R.J."/>
            <person name="Scheffler B.E."/>
            <person name="Leal-Bertioli S.C."/>
            <person name="Xun X."/>
            <person name="Jackson S.A."/>
            <person name="Michelmore R."/>
            <person name="Ozias-Akins P."/>
        </authorList>
    </citation>
    <scope>NUCLEOTIDE SEQUENCE [LARGE SCALE GENOMIC DNA]</scope>
    <source>
        <strain evidence="3">cv. V14167</strain>
    </source>
</reference>
<organism evidence="3 4">
    <name type="scientific">Arachis duranensis</name>
    <name type="common">Wild peanut</name>
    <dbReference type="NCBI Taxonomy" id="130453"/>
    <lineage>
        <taxon>Eukaryota</taxon>
        <taxon>Viridiplantae</taxon>
        <taxon>Streptophyta</taxon>
        <taxon>Embryophyta</taxon>
        <taxon>Tracheophyta</taxon>
        <taxon>Spermatophyta</taxon>
        <taxon>Magnoliopsida</taxon>
        <taxon>eudicotyledons</taxon>
        <taxon>Gunneridae</taxon>
        <taxon>Pentapetalae</taxon>
        <taxon>rosids</taxon>
        <taxon>fabids</taxon>
        <taxon>Fabales</taxon>
        <taxon>Fabaceae</taxon>
        <taxon>Papilionoideae</taxon>
        <taxon>50 kb inversion clade</taxon>
        <taxon>dalbergioids sensu lato</taxon>
        <taxon>Dalbergieae</taxon>
        <taxon>Pterocarpus clade</taxon>
        <taxon>Arachis</taxon>
    </lineage>
</organism>
<feature type="compositionally biased region" description="Polar residues" evidence="1">
    <location>
        <begin position="278"/>
        <end position="288"/>
    </location>
</feature>
<dbReference type="PANTHER" id="PTHR31344">
    <property type="entry name" value="NUCLEAR PORE COMPLEX PROTEIN NUP205"/>
    <property type="match status" value="1"/>
</dbReference>
<dbReference type="InterPro" id="IPR043502">
    <property type="entry name" value="DNA/RNA_pol_sf"/>
</dbReference>
<dbReference type="GO" id="GO:0005643">
    <property type="term" value="C:nuclear pore"/>
    <property type="evidence" value="ECO:0007669"/>
    <property type="project" value="InterPro"/>
</dbReference>
<feature type="compositionally biased region" description="Low complexity" evidence="1">
    <location>
        <begin position="180"/>
        <end position="190"/>
    </location>
</feature>
<dbReference type="Pfam" id="PF10358">
    <property type="entry name" value="NT-C2"/>
    <property type="match status" value="1"/>
</dbReference>
<dbReference type="GeneID" id="107466205"/>
<dbReference type="InterPro" id="IPR021827">
    <property type="entry name" value="Nup186/Nup192/Nup205"/>
</dbReference>
<feature type="compositionally biased region" description="Polar residues" evidence="1">
    <location>
        <begin position="223"/>
        <end position="243"/>
    </location>
</feature>
<sequence>MVLGIKSRSRKSGPTLVKYIIHIQEIKPWPPSSSPVSPSLKSAKSVELQWDHDGQSSGSLLASCGNGKIEFNQSLTISVLLSNKGKFREGFQKNLLEFNLYDKTVKSQLIGSATINLAEFGIIKETKDISTVLSTKRSFRSSAQTTLYVAIQPIDTESSSSSPNSSLSKEFSVDREDSESVSVSRSEIVSAAHSVDDDDDELEIASFTDDDDDDDDDAIPANKLQNIRSDSQNTGSVSPLSENDSIKAIKVGTKGSNGKSVLSLGSTTSSSLKSTKGEASTQFNGSKSPPSPTVDPSDMGIRNAKDEASTQSNGIKSPSLSAIRPSNTGIRNAEGEASTQFNGINSPSSPAVWPSDMAIRNQKGEAASTEFNGIKSPPSPVALSSDMGIRNTKGEASTEFNGITSPSSPAAFHSNMGIRNTEGEALTEYSCNKSPSSSIVLPSDMGNATSGRRSSSKIYEENMEATDECSEISESIQRSHRRNFSKGEIFESISSASYNSPSRQPIFGRSPQSQVAREGRFTKQNVKVTNESSEIPESTQQSHRRNFTDSDILESKSSASYNSSSRKPFFGRSSQSQFAREDRFGKENAKVTNESSETPESIQQSHRRNFTDGDILESVSSASYNSSSRQSIFGRSSQSQVAREDRLSKKHSGSEHGYNEYDQENANSVFDTDDLKEKEEMEEIKEQEQFTMRNEVDNFCEDDFTRKSELNNSVPSPKMISHENQTHNLLNDNAEDASTARFDLQSVESRSETLVQAEEINDVDVGGTCHENVNRTEEFIDDTTESESINRTEEFIDDKIESKAKVEMLLQELTEAAALEVSLYSVIAEHGSSSNKVHTPARRLSRFYSHACKVGTPANKASVAQSAVSGFVLVSKACGNDVPRLAFWLSNMILLRALVSKELDNAPSDGIDARPRENEKENTENHFPSWEEPETFLVALEKVEAWIFSRIVESVWWQTLTPYMQSAAAKSSGSRKTSGKRKGICDDEQGSFSIDLWKRAFNDACERLCPLRAGGHECGCLPLIASLVMEQLINRLDVAMFNAILRDSTEDMPTDPISDPISDSKVLPIPSGKSGFGAGAQLKNAIGTWSIWLSDLFGVDDSDDLDDGNESDVPKLESSYKPFSLLNALSDLMMLPFEKLTDAAMRKEVRPNYLKEGCQQFRPRRNIEDDEGSITSFPCNAGSTSYTPPPSSSVAAMLQDVGRQSSLRCVSFAPIKLYNSDDELEKLDSPLSALGLGIDDSSVAAIKGGRKVLRYQLLRQVVSKKLGITTVTKDDDEVVTKRVQNAWRVCIDYRRLNAATRKDHYPLPFINQMLDCLAGKSHYCFLDGFTGYFQIHIVPEDQEKTTFTCPFGTFAYKRMPFGLCNAPATFQRCMTSVFSDLMENCLEVFMDDFSVYGTSFDCCLANLAKVLARCVDTNLVLNFDKCHFMVRQGIVLGHVVSSEGISVDSAKVDAITTLSHPSSVKEVRSFLGHAGFYRRFIKDFRKIALPLLRLLQKDVDFEFDSECVKAFEELRRAFTTAPIL</sequence>
<name>A0A9C6TGR9_ARADU</name>